<keyword evidence="2" id="KW-1185">Reference proteome</keyword>
<dbReference type="AlphaFoldDB" id="A0AAV5NTB6"/>
<proteinExistence type="predicted"/>
<gene>
    <name evidence="1" type="ORF">GCM10007932_30830</name>
</gene>
<name>A0AAV5NTB6_9VIBR</name>
<evidence type="ECO:0000313" key="1">
    <source>
        <dbReference type="EMBL" id="GLQ73723.1"/>
    </source>
</evidence>
<dbReference type="EMBL" id="BSNX01000037">
    <property type="protein sequence ID" value="GLQ73723.1"/>
    <property type="molecule type" value="Genomic_DNA"/>
</dbReference>
<protein>
    <submittedName>
        <fullName evidence="1">Uncharacterized protein</fullName>
    </submittedName>
</protein>
<evidence type="ECO:0000313" key="2">
    <source>
        <dbReference type="Proteomes" id="UP001156690"/>
    </source>
</evidence>
<sequence>MGNGTLSALDLSSQYKEVKGYYEREKADIKRRITRSWCIDRDHF</sequence>
<dbReference type="Proteomes" id="UP001156690">
    <property type="component" value="Unassembled WGS sequence"/>
</dbReference>
<accession>A0AAV5NTB6</accession>
<organism evidence="1 2">
    <name type="scientific">Vibrio penaeicida</name>
    <dbReference type="NCBI Taxonomy" id="104609"/>
    <lineage>
        <taxon>Bacteria</taxon>
        <taxon>Pseudomonadati</taxon>
        <taxon>Pseudomonadota</taxon>
        <taxon>Gammaproteobacteria</taxon>
        <taxon>Vibrionales</taxon>
        <taxon>Vibrionaceae</taxon>
        <taxon>Vibrio</taxon>
    </lineage>
</organism>
<reference evidence="2" key="1">
    <citation type="journal article" date="2019" name="Int. J. Syst. Evol. Microbiol.">
        <title>The Global Catalogue of Microorganisms (GCM) 10K type strain sequencing project: providing services to taxonomists for standard genome sequencing and annotation.</title>
        <authorList>
            <consortium name="The Broad Institute Genomics Platform"/>
            <consortium name="The Broad Institute Genome Sequencing Center for Infectious Disease"/>
            <person name="Wu L."/>
            <person name="Ma J."/>
        </authorList>
    </citation>
    <scope>NUCLEOTIDE SEQUENCE [LARGE SCALE GENOMIC DNA]</scope>
    <source>
        <strain evidence="2">NBRC 15640</strain>
    </source>
</reference>
<comment type="caution">
    <text evidence="1">The sequence shown here is derived from an EMBL/GenBank/DDBJ whole genome shotgun (WGS) entry which is preliminary data.</text>
</comment>